<sequence length="74" mass="8273">MLTSTIHGLREWPPGYNFVSEIDFLDIFTSVGPLRQGITSTWKKSTSSDYVHGVYIGNIRGYLPGIPVFRGNLV</sequence>
<protein>
    <submittedName>
        <fullName evidence="2">Uncharacterized protein</fullName>
    </submittedName>
</protein>
<gene>
    <name evidence="2" type="ORF">PGT21_012978</name>
    <name evidence="1" type="ORF">PGTUg99_014053</name>
</gene>
<comment type="caution">
    <text evidence="2">The sequence shown here is derived from an EMBL/GenBank/DDBJ whole genome shotgun (WGS) entry which is preliminary data.</text>
</comment>
<evidence type="ECO:0000313" key="4">
    <source>
        <dbReference type="Proteomes" id="UP000325313"/>
    </source>
</evidence>
<proteinExistence type="predicted"/>
<accession>A0A5B0QA47</accession>
<keyword evidence="3" id="KW-1185">Reference proteome</keyword>
<evidence type="ECO:0000313" key="2">
    <source>
        <dbReference type="EMBL" id="KAA1110166.1"/>
    </source>
</evidence>
<dbReference type="AlphaFoldDB" id="A0A5B0QA47"/>
<name>A0A5B0QA47_PUCGR</name>
<dbReference type="Proteomes" id="UP000324748">
    <property type="component" value="Unassembled WGS sequence"/>
</dbReference>
<dbReference type="EMBL" id="VSWC01000027">
    <property type="protein sequence ID" value="KAA1110166.1"/>
    <property type="molecule type" value="Genomic_DNA"/>
</dbReference>
<reference evidence="3 4" key="1">
    <citation type="submission" date="2019-05" db="EMBL/GenBank/DDBJ databases">
        <title>Emergence of the Ug99 lineage of the wheat stem rust pathogen through somatic hybridization.</title>
        <authorList>
            <person name="Li F."/>
            <person name="Upadhyaya N.M."/>
            <person name="Sperschneider J."/>
            <person name="Matny O."/>
            <person name="Nguyen-Phuc H."/>
            <person name="Mago R."/>
            <person name="Raley C."/>
            <person name="Miller M.E."/>
            <person name="Silverstein K.A.T."/>
            <person name="Henningsen E."/>
            <person name="Hirsch C.D."/>
            <person name="Visser B."/>
            <person name="Pretorius Z.A."/>
            <person name="Steffenson B.J."/>
            <person name="Schwessinger B."/>
            <person name="Dodds P.N."/>
            <person name="Figueroa M."/>
        </authorList>
    </citation>
    <scope>NUCLEOTIDE SEQUENCE [LARGE SCALE GENOMIC DNA]</scope>
    <source>
        <strain evidence="2">21-0</strain>
        <strain evidence="1 4">Ug99</strain>
    </source>
</reference>
<dbReference type="EMBL" id="VDEP01000445">
    <property type="protein sequence ID" value="KAA1078959.1"/>
    <property type="molecule type" value="Genomic_DNA"/>
</dbReference>
<organism evidence="2 3">
    <name type="scientific">Puccinia graminis f. sp. tritici</name>
    <dbReference type="NCBI Taxonomy" id="56615"/>
    <lineage>
        <taxon>Eukaryota</taxon>
        <taxon>Fungi</taxon>
        <taxon>Dikarya</taxon>
        <taxon>Basidiomycota</taxon>
        <taxon>Pucciniomycotina</taxon>
        <taxon>Pucciniomycetes</taxon>
        <taxon>Pucciniales</taxon>
        <taxon>Pucciniaceae</taxon>
        <taxon>Puccinia</taxon>
    </lineage>
</organism>
<evidence type="ECO:0000313" key="1">
    <source>
        <dbReference type="EMBL" id="KAA1078959.1"/>
    </source>
</evidence>
<dbReference type="Proteomes" id="UP000325313">
    <property type="component" value="Unassembled WGS sequence"/>
</dbReference>
<evidence type="ECO:0000313" key="3">
    <source>
        <dbReference type="Proteomes" id="UP000324748"/>
    </source>
</evidence>